<dbReference type="EMBL" id="WYET01000005">
    <property type="protein sequence ID" value="NVN19097.1"/>
    <property type="molecule type" value="Genomic_DNA"/>
</dbReference>
<reference evidence="6 7" key="1">
    <citation type="submission" date="2020-01" db="EMBL/GenBank/DDBJ databases">
        <title>Draft Genome Analysis of Muricauda sp. HICW Isolated from coastal seawater of PR China.</title>
        <authorList>
            <person name="Chen M.-X."/>
        </authorList>
    </citation>
    <scope>NUCLEOTIDE SEQUENCE [LARGE SCALE GENOMIC DNA]</scope>
    <source>
        <strain evidence="6 7">HICW</strain>
    </source>
</reference>
<evidence type="ECO:0000313" key="7">
    <source>
        <dbReference type="Proteomes" id="UP000558089"/>
    </source>
</evidence>
<feature type="region of interest" description="Disordered" evidence="5">
    <location>
        <begin position="197"/>
        <end position="218"/>
    </location>
</feature>
<feature type="compositionally biased region" description="Polar residues" evidence="5">
    <location>
        <begin position="306"/>
        <end position="315"/>
    </location>
</feature>
<keyword evidence="3" id="KW-0732">Signal</keyword>
<keyword evidence="2" id="KW-0964">Secreted</keyword>
<dbReference type="InterPro" id="IPR059100">
    <property type="entry name" value="TSP3_bac"/>
</dbReference>
<proteinExistence type="predicted"/>
<evidence type="ECO:0000256" key="5">
    <source>
        <dbReference type="SAM" id="MobiDB-lite"/>
    </source>
</evidence>
<feature type="compositionally biased region" description="Acidic residues" evidence="5">
    <location>
        <begin position="327"/>
        <end position="337"/>
    </location>
</feature>
<evidence type="ECO:0000256" key="1">
    <source>
        <dbReference type="ARBA" id="ARBA00004613"/>
    </source>
</evidence>
<comment type="caution">
    <text evidence="6">The sequence shown here is derived from an EMBL/GenBank/DDBJ whole genome shotgun (WGS) entry which is preliminary data.</text>
</comment>
<evidence type="ECO:0000256" key="4">
    <source>
        <dbReference type="ARBA" id="ARBA00022837"/>
    </source>
</evidence>
<protein>
    <recommendedName>
        <fullName evidence="8">Gliding motility-associated C-terminal domain-containing protein</fullName>
    </recommendedName>
</protein>
<accession>A0A850NP38</accession>
<evidence type="ECO:0000313" key="6">
    <source>
        <dbReference type="EMBL" id="NVN19097.1"/>
    </source>
</evidence>
<sequence length="1010" mass="108711">MENFTFVRLKKHLVLKSTTILWCLVFGFTSSFGFAPLHNHDLDVVTKTTSYSDVPFSDISNLWNPLANALSAQDCDGDGVTCEQEKKDGTDYNDPCDFILEHQDCAPSDAWKKDDCDGDGVTNGKEKEDGTDPLDPCDFILAHQNCSITDAWKKDDCDGDGVSNGQEKEDGTDPLDPCDFILEHQDCSISDAWKKDDCDGDGVSNGKEKEDGTDPLDPCDFVLEHQDCSPSEAWKKDDCDGDGVSNGQEKEDGTDPLDPCDFVLEHQDCSPSEEWKKADCDGDGVTNEDEKKDGTDPLDPCDYNPESVTLPQTSDYLKADCDGDGVTNEDEKEDGTDPLDACDFLIESQTVAPDSAWNSSDCDGDGVTNEDEKKDGTDPLDPCDYRPESVTLPQTADWDALDCDGDGNPNETDPDPLKANANDDYGSTPALTEVAINILENDDYLPNNAANNVGETSLSQIGGDAEGTISFNNDTGFVNYTPTLSESNSTVTIVYQVCNVLLDPNVCASATIYIEVGSNTIDAVDDTYSATLGEDEVIDGSDVLLNDTLNGSSITLADVILTSTPTDELRVNDDGSVSVLPGTQEGVYTITYTICDIMDVDNCDTATVTVTVTEGMGGNVIDAVDDTYSATLGEDEVIDGSDVLLNDTLNGSSITLADVLLTSTPTDELRVNDDGSVSVLPGTQEGVYTITYTICDIMDVDNCDTATVTVTVTEGMGGNVIDAVDDTYTATFGEDEAIDGSDVLLNDTLNSLPVTLADVLLTSTPTEELRVNDDGSVSVLPGTQEGTYTITYTICDIMDVDNCDTATVTVEVIQGEDNVIDAVDDNYNASTSGGVIAGSDVLLNDTLNDEFVSLNDVILTSTPTNQLMINDNGTVTVATGTQPGTYTIEYTICEVGNPDNCDTATVTVEVEAIEVNQMLTPNGDLKNDFLFIRGVEYIKSSTIKIFNRWGTEVFVGNDYDNVSNVFDGRVRGKSALSVNDYLPAGVYFYIFNYETEQGSFTDSEYIYLSR</sequence>
<dbReference type="Pfam" id="PF13585">
    <property type="entry name" value="CHU_C"/>
    <property type="match status" value="1"/>
</dbReference>
<feature type="compositionally biased region" description="Basic and acidic residues" evidence="5">
    <location>
        <begin position="263"/>
        <end position="280"/>
    </location>
</feature>
<comment type="subcellular location">
    <subcellularLocation>
        <location evidence="1">Secreted</location>
    </subcellularLocation>
</comment>
<keyword evidence="7" id="KW-1185">Reference proteome</keyword>
<gene>
    <name evidence="6" type="ORF">GUA46_12155</name>
</gene>
<evidence type="ECO:0008006" key="8">
    <source>
        <dbReference type="Google" id="ProtNLM"/>
    </source>
</evidence>
<feature type="region of interest" description="Disordered" evidence="5">
    <location>
        <begin position="231"/>
        <end position="424"/>
    </location>
</feature>
<evidence type="ECO:0000256" key="3">
    <source>
        <dbReference type="ARBA" id="ARBA00022729"/>
    </source>
</evidence>
<dbReference type="AlphaFoldDB" id="A0A850NP38"/>
<organism evidence="6 7">
    <name type="scientific">Flagellimonas chongwuensis</name>
    <dbReference type="NCBI Taxonomy" id="2697365"/>
    <lineage>
        <taxon>Bacteria</taxon>
        <taxon>Pseudomonadati</taxon>
        <taxon>Bacteroidota</taxon>
        <taxon>Flavobacteriia</taxon>
        <taxon>Flavobacteriales</taxon>
        <taxon>Flavobacteriaceae</taxon>
        <taxon>Flagellimonas</taxon>
    </lineage>
</organism>
<dbReference type="RefSeq" id="WP_176620755.1">
    <property type="nucleotide sequence ID" value="NZ_WYET01000005.1"/>
</dbReference>
<keyword evidence="4" id="KW-0106">Calcium</keyword>
<dbReference type="Pfam" id="PF18884">
    <property type="entry name" value="TSP3_bac"/>
    <property type="match status" value="8"/>
</dbReference>
<dbReference type="Proteomes" id="UP000558089">
    <property type="component" value="Unassembled WGS sequence"/>
</dbReference>
<feature type="compositionally biased region" description="Polar residues" evidence="5">
    <location>
        <begin position="347"/>
        <end position="361"/>
    </location>
</feature>
<name>A0A850NP38_9FLAO</name>
<feature type="compositionally biased region" description="Basic and acidic residues" evidence="5">
    <location>
        <begin position="370"/>
        <end position="387"/>
    </location>
</feature>
<evidence type="ECO:0000256" key="2">
    <source>
        <dbReference type="ARBA" id="ARBA00022525"/>
    </source>
</evidence>